<gene>
    <name evidence="1" type="ORF">CEP68_00785</name>
</gene>
<dbReference type="EMBL" id="CP022048">
    <property type="protein sequence ID" value="ASE38160.2"/>
    <property type="molecule type" value="Genomic_DNA"/>
</dbReference>
<reference evidence="2" key="1">
    <citation type="submission" date="2017-06" db="EMBL/GenBank/DDBJ databases">
        <title>FDA dAtabase for Regulatory Grade micrObial Sequences (FDA-ARGOS): Supporting development and validation of Infectious Disease Dx tests.</title>
        <authorList>
            <person name="Minogue T."/>
            <person name="Wolcott M."/>
            <person name="Wasieloski L."/>
            <person name="Aguilar W."/>
            <person name="Moore D."/>
            <person name="Tallon L."/>
            <person name="Sadzewicz L."/>
            <person name="Sengamalay N."/>
            <person name="Ott S."/>
            <person name="Godinez A."/>
            <person name="Nagaraj S."/>
            <person name="Nadendla S."/>
            <person name="Geyer C."/>
            <person name="Sichtig H."/>
        </authorList>
    </citation>
    <scope>NUCLEOTIDE SEQUENCE [LARGE SCALE GENOMIC DNA]</scope>
    <source>
        <strain evidence="2">FDAARGOS_289</strain>
    </source>
</reference>
<evidence type="ECO:0000313" key="1">
    <source>
        <dbReference type="EMBL" id="ASE38160.2"/>
    </source>
</evidence>
<protein>
    <submittedName>
        <fullName evidence="1">Uncharacterized protein</fullName>
    </submittedName>
</protein>
<name>A0A1Z3U4T4_BREVE</name>
<dbReference type="KEGG" id="bvc:CEP68_00785"/>
<dbReference type="AlphaFoldDB" id="A0A1Z3U4T4"/>
<sequence>MIPFNPVQDVVEHLDMIGNDKALLYSFIKKNPDFVRWCERISDAQYRSVSTAVTPLPAFDTVTALQTTVFDNWTGHEKRGPYQYGVEVKAYTADTITNWKRPNWKASAKMWPAADAVKIAKKSKVEFSDITMQKIDGLSAEGRGFVGVMKHVRPGEGSPYNDEHVVWLDLEGDPACLIHAPSFQAFTAPFDARDAKGKGLVGNAVLQSRSASSPGLVGWSTGSASLV</sequence>
<organism evidence="1 2">
    <name type="scientific">Brevundimonas vesicularis</name>
    <name type="common">Pseudomonas vesicularis</name>
    <dbReference type="NCBI Taxonomy" id="41276"/>
    <lineage>
        <taxon>Bacteria</taxon>
        <taxon>Pseudomonadati</taxon>
        <taxon>Pseudomonadota</taxon>
        <taxon>Alphaproteobacteria</taxon>
        <taxon>Caulobacterales</taxon>
        <taxon>Caulobacteraceae</taxon>
        <taxon>Brevundimonas</taxon>
    </lineage>
</organism>
<dbReference type="Proteomes" id="UP000197050">
    <property type="component" value="Chromosome"/>
</dbReference>
<proteinExistence type="predicted"/>
<accession>A0A1Z3U4T4</accession>
<evidence type="ECO:0000313" key="2">
    <source>
        <dbReference type="Proteomes" id="UP000197050"/>
    </source>
</evidence>